<keyword evidence="3" id="KW-1185">Reference proteome</keyword>
<dbReference type="AlphaFoldDB" id="A0A3N2QDR0"/>
<name>A0A3N2QDR0_9BACT</name>
<dbReference type="Proteomes" id="UP000270927">
    <property type="component" value="Unassembled WGS sequence"/>
</dbReference>
<protein>
    <submittedName>
        <fullName evidence="2">Uncharacterized protein</fullName>
    </submittedName>
</protein>
<keyword evidence="1" id="KW-0732">Signal</keyword>
<dbReference type="OrthoDB" id="9811314at2"/>
<sequence>MSRYTFRYLKLLCFFIAFIWLAGQSPAQANEYSIYKEDIDYVDTIFNSMDSSGKIKPGCSSPANLKDDIDFIRMICQNKNNQKNHNDFINAIREEKSEDSIAVLAYLFKEPKSRASLCSFFKNILRYSDTNAFENFKKLADELCTIKRNKTSITFVKTSKLNALEKNKRTIALTNISAILGTSGAEGVNQFIALFKLLFKEDAPNKYVLSEKLRALKDYNPKFRLSNISTILQNSGKSAAKVFEKFLDKLVKEKDGKYLPTAELKAFKQNKVEFTNFSSMLRGAGSGNTRNNEDDGAKAFEKLFNTLFVKGKDGAYIPSAQLNAFQERQIEVKDISSVLIGSGSSAAQTFKDLFNELFEKANEKYVPTAKLKAFEEHSVKLRDIFRRLHKSDKKAVQNFKELFYQLFFKEENGKYVPTAKLNAFKKNLAKPPVPRGKKRKLNQTEGEMLAGVANLDNEENNEKENMYGEEEEIENIYGEEEEAMEVMKGNG</sequence>
<comment type="caution">
    <text evidence="2">The sequence shown here is derived from an EMBL/GenBank/DDBJ whole genome shotgun (WGS) entry which is preliminary data.</text>
</comment>
<evidence type="ECO:0000313" key="2">
    <source>
        <dbReference type="EMBL" id="ROT47799.1"/>
    </source>
</evidence>
<reference evidence="2 3" key="1">
    <citation type="submission" date="2018-09" db="EMBL/GenBank/DDBJ databases">
        <title>Comparative Genomics of Wolbachia-Cardinium Dual Endosymbiosis in a Plant-Parasitic Nematode.</title>
        <authorList>
            <person name="Brown A.M.V."/>
            <person name="Wasala S.K."/>
            <person name="Howe D.K."/>
            <person name="Peetz A.B."/>
            <person name="Zasada I.A."/>
            <person name="Denver D.R."/>
        </authorList>
    </citation>
    <scope>NUCLEOTIDE SEQUENCE [LARGE SCALE GENOMIC DNA]</scope>
    <source>
        <strain evidence="2 3">Pp_1</strain>
    </source>
</reference>
<dbReference type="RefSeq" id="WP_123662189.1">
    <property type="nucleotide sequence ID" value="NZ_RARA01000011.1"/>
</dbReference>
<accession>A0A3N2QDR0</accession>
<evidence type="ECO:0000256" key="1">
    <source>
        <dbReference type="SAM" id="SignalP"/>
    </source>
</evidence>
<evidence type="ECO:0000313" key="3">
    <source>
        <dbReference type="Proteomes" id="UP000270927"/>
    </source>
</evidence>
<dbReference type="EMBL" id="RARA01000011">
    <property type="protein sequence ID" value="ROT47799.1"/>
    <property type="molecule type" value="Genomic_DNA"/>
</dbReference>
<feature type="signal peptide" evidence="1">
    <location>
        <begin position="1"/>
        <end position="29"/>
    </location>
</feature>
<proteinExistence type="predicted"/>
<feature type="chain" id="PRO_5018249779" evidence="1">
    <location>
        <begin position="30"/>
        <end position="491"/>
    </location>
</feature>
<organism evidence="2 3">
    <name type="scientific">Candidatus Cardinium hertigii</name>
    <dbReference type="NCBI Taxonomy" id="247481"/>
    <lineage>
        <taxon>Bacteria</taxon>
        <taxon>Pseudomonadati</taxon>
        <taxon>Bacteroidota</taxon>
        <taxon>Cytophagia</taxon>
        <taxon>Cytophagales</taxon>
        <taxon>Amoebophilaceae</taxon>
        <taxon>Candidatus Cardinium</taxon>
    </lineage>
</organism>
<gene>
    <name evidence="2" type="ORF">EDM02_00450</name>
</gene>